<evidence type="ECO:0000256" key="1">
    <source>
        <dbReference type="ARBA" id="ARBA00001933"/>
    </source>
</evidence>
<dbReference type="KEGG" id="micc:AUP74_00289"/>
<evidence type="ECO:0000256" key="3">
    <source>
        <dbReference type="SAM" id="MobiDB-lite"/>
    </source>
</evidence>
<dbReference type="Gene3D" id="3.90.1150.10">
    <property type="entry name" value="Aspartate Aminotransferase, domain 1"/>
    <property type="match status" value="1"/>
</dbReference>
<evidence type="ECO:0000313" key="5">
    <source>
        <dbReference type="Proteomes" id="UP000095672"/>
    </source>
</evidence>
<dbReference type="GO" id="GO:0030170">
    <property type="term" value="F:pyridoxal phosphate binding"/>
    <property type="evidence" value="ECO:0007669"/>
    <property type="project" value="InterPro"/>
</dbReference>
<accession>A0A1C9W3M8</accession>
<dbReference type="SUPFAM" id="SSF53383">
    <property type="entry name" value="PLP-dependent transferases"/>
    <property type="match status" value="1"/>
</dbReference>
<keyword evidence="2" id="KW-0663">Pyridoxal phosphate</keyword>
<keyword evidence="5" id="KW-1185">Reference proteome</keyword>
<keyword evidence="4" id="KW-0456">Lyase</keyword>
<dbReference type="PANTHER" id="PTHR11808:SF80">
    <property type="entry name" value="CYSTATHIONINE GAMMA-LYASE"/>
    <property type="match status" value="1"/>
</dbReference>
<name>A0A1C9W3M8_9GAMM</name>
<dbReference type="STRING" id="1769779.AUP74_00289"/>
<dbReference type="GO" id="GO:0005737">
    <property type="term" value="C:cytoplasm"/>
    <property type="evidence" value="ECO:0007669"/>
    <property type="project" value="TreeGrafter"/>
</dbReference>
<reference evidence="5" key="1">
    <citation type="submission" date="2016-01" db="EMBL/GenBank/DDBJ databases">
        <title>Complete genome sequence of Microbulbifer sp. CCB-MM1, a halophile isolated from Matang Mangrove Forest, Perak.</title>
        <authorList>
            <person name="Moh T.H."/>
            <person name="Dinesh B."/>
            <person name="Lau N.-S."/>
            <person name="Go F."/>
            <person name="Alexander Chong S.-C."/>
        </authorList>
    </citation>
    <scope>NUCLEOTIDE SEQUENCE [LARGE SCALE GENOMIC DNA]</scope>
    <source>
        <strain evidence="5">CCB-MM1</strain>
    </source>
</reference>
<dbReference type="EMBL" id="CP014143">
    <property type="protein sequence ID" value="AOS95761.1"/>
    <property type="molecule type" value="Genomic_DNA"/>
</dbReference>
<dbReference type="InterPro" id="IPR015424">
    <property type="entry name" value="PyrdxlP-dep_Trfase"/>
</dbReference>
<dbReference type="Gene3D" id="3.40.640.10">
    <property type="entry name" value="Type I PLP-dependent aspartate aminotransferase-like (Major domain)"/>
    <property type="match status" value="1"/>
</dbReference>
<dbReference type="PANTHER" id="PTHR11808">
    <property type="entry name" value="TRANS-SULFURATION ENZYME FAMILY MEMBER"/>
    <property type="match status" value="1"/>
</dbReference>
<evidence type="ECO:0000313" key="4">
    <source>
        <dbReference type="EMBL" id="AOS95761.1"/>
    </source>
</evidence>
<dbReference type="Pfam" id="PF01053">
    <property type="entry name" value="Cys_Met_Meta_PP"/>
    <property type="match status" value="1"/>
</dbReference>
<evidence type="ECO:0000256" key="2">
    <source>
        <dbReference type="ARBA" id="ARBA00022898"/>
    </source>
</evidence>
<proteinExistence type="predicted"/>
<protein>
    <submittedName>
        <fullName evidence="4">Methionine gamma-lyase</fullName>
        <ecNumber evidence="4">4.4.1.11</ecNumber>
    </submittedName>
</protein>
<feature type="compositionally biased region" description="Basic and acidic residues" evidence="3">
    <location>
        <begin position="21"/>
        <end position="40"/>
    </location>
</feature>
<dbReference type="Proteomes" id="UP000095672">
    <property type="component" value="Chromosome"/>
</dbReference>
<sequence length="645" mass="72259">MYSQRFEIPAPAPCRSSSNSEPRDTRERNSASYNKRKDIHCLIPRSTDSEAMTDPIDDAKRLSPRRNSSQATSMAELAYEQLRHFGIAPESEHGALLQDAAQQLYRAQGSLAELCARSAELLKGLDRNDRIAYFNAKRFMSFQLAKMLHDLQGPLRASFRALQGEEDFNATTRGGYPLFDNIPAIFAATPVIARTATYIYACTEWIDDAFRGREPSHDIYSRLLNPTSIALANAMVTLECGPYAGEYLAWNFNSGMAAIDALLANQLCRGDILIVSRHIYGGVHQLLCDHYARADKLGITLVWFDGITGEDFAQCLDAARHTHRDALANGARMHVYIESPCNPHGTMLDVPDICTIAHDHELLVTLDSTLATPYLHQPLRRTDRNRRPDFVVHSYTKDIDGGGTATAGVVIGPVHRMFIPKGDTVQGLDWSQCLFWDVYYIKGAFLDADKAWQVHEGMRTLEMRMLKKCINTLCLSHFLASHSKIRVNSHALETDANAPLREKLLRFKLPVPLFTIDMEAAQIPTDAFKRFFDALEPAFGQMVSLGQTNTMVLCPALTSHSELSPEDQRAADIYPTTLRISVGDEDMAQLVAHLLSCAKLHLDPVSPHFSSGFMGPREADEIFARFYLEVHERVARHFPRVADYL</sequence>
<dbReference type="AlphaFoldDB" id="A0A1C9W3M8"/>
<dbReference type="PATRIC" id="fig|1769779.3.peg.288"/>
<dbReference type="GO" id="GO:0018826">
    <property type="term" value="F:methionine gamma-lyase activity"/>
    <property type="evidence" value="ECO:0007669"/>
    <property type="project" value="UniProtKB-EC"/>
</dbReference>
<dbReference type="InterPro" id="IPR015421">
    <property type="entry name" value="PyrdxlP-dep_Trfase_major"/>
</dbReference>
<dbReference type="InterPro" id="IPR015422">
    <property type="entry name" value="PyrdxlP-dep_Trfase_small"/>
</dbReference>
<organism evidence="4 5">
    <name type="scientific">Microbulbifer aggregans</name>
    <dbReference type="NCBI Taxonomy" id="1769779"/>
    <lineage>
        <taxon>Bacteria</taxon>
        <taxon>Pseudomonadati</taxon>
        <taxon>Pseudomonadota</taxon>
        <taxon>Gammaproteobacteria</taxon>
        <taxon>Cellvibrionales</taxon>
        <taxon>Microbulbiferaceae</taxon>
        <taxon>Microbulbifer</taxon>
    </lineage>
</organism>
<gene>
    <name evidence="4" type="primary">mdeA_1</name>
    <name evidence="4" type="ORF">AUP74_00289</name>
</gene>
<dbReference type="GO" id="GO:0019346">
    <property type="term" value="P:transsulfuration"/>
    <property type="evidence" value="ECO:0007669"/>
    <property type="project" value="InterPro"/>
</dbReference>
<feature type="region of interest" description="Disordered" evidence="3">
    <location>
        <begin position="1"/>
        <end position="71"/>
    </location>
</feature>
<dbReference type="InterPro" id="IPR000277">
    <property type="entry name" value="Cys/Met-Metab_PyrdxlP-dep_enz"/>
</dbReference>
<dbReference type="EC" id="4.4.1.11" evidence="4"/>
<comment type="cofactor">
    <cofactor evidence="1">
        <name>pyridoxal 5'-phosphate</name>
        <dbReference type="ChEBI" id="CHEBI:597326"/>
    </cofactor>
</comment>